<evidence type="ECO:0000313" key="2">
    <source>
        <dbReference type="EMBL" id="NWJ47863.1"/>
    </source>
</evidence>
<organism evidence="2 4">
    <name type="scientific">Candidatus Chlorohelix allophototropha</name>
    <dbReference type="NCBI Taxonomy" id="3003348"/>
    <lineage>
        <taxon>Bacteria</taxon>
        <taxon>Bacillati</taxon>
        <taxon>Chloroflexota</taxon>
        <taxon>Chloroflexia</taxon>
        <taxon>Candidatus Chloroheliales</taxon>
        <taxon>Candidatus Chloroheliaceae</taxon>
        <taxon>Candidatus Chlorohelix</taxon>
    </lineage>
</organism>
<dbReference type="InterPro" id="IPR000182">
    <property type="entry name" value="GNAT_dom"/>
</dbReference>
<keyword evidence="5" id="KW-1185">Reference proteome</keyword>
<dbReference type="Proteomes" id="UP000521676">
    <property type="component" value="Unassembled WGS sequence"/>
</dbReference>
<dbReference type="EMBL" id="CP128400">
    <property type="protein sequence ID" value="WJW69767.1"/>
    <property type="molecule type" value="Genomic_DNA"/>
</dbReference>
<reference evidence="2 4" key="1">
    <citation type="submission" date="2020-06" db="EMBL/GenBank/DDBJ databases">
        <title>Anoxygenic phototrophic Chloroflexota member uses a Type I reaction center.</title>
        <authorList>
            <person name="Tsuji J.M."/>
            <person name="Shaw N.A."/>
            <person name="Nagashima S."/>
            <person name="Venkiteswaran J."/>
            <person name="Schiff S.L."/>
            <person name="Hanada S."/>
            <person name="Tank M."/>
            <person name="Neufeld J.D."/>
        </authorList>
    </citation>
    <scope>NUCLEOTIDE SEQUENCE [LARGE SCALE GENOMIC DNA]</scope>
    <source>
        <strain evidence="2">L227-S17</strain>
    </source>
</reference>
<accession>A0A8T7M772</accession>
<dbReference type="EMBL" id="JACATZ010000003">
    <property type="protein sequence ID" value="NWJ47863.1"/>
    <property type="molecule type" value="Genomic_DNA"/>
</dbReference>
<feature type="domain" description="N-acetyltransferase" evidence="1">
    <location>
        <begin position="11"/>
        <end position="172"/>
    </location>
</feature>
<evidence type="ECO:0000313" key="5">
    <source>
        <dbReference type="Proteomes" id="UP001431572"/>
    </source>
</evidence>
<dbReference type="SUPFAM" id="SSF55729">
    <property type="entry name" value="Acyl-CoA N-acyltransferases (Nat)"/>
    <property type="match status" value="1"/>
</dbReference>
<dbReference type="Pfam" id="PF00583">
    <property type="entry name" value="Acetyltransf_1"/>
    <property type="match status" value="1"/>
</dbReference>
<dbReference type="AlphaFoldDB" id="A0A8T7M772"/>
<gene>
    <name evidence="2" type="ORF">HXX08_18575</name>
    <name evidence="3" type="ORF">OZ401_003397</name>
</gene>
<protein>
    <submittedName>
        <fullName evidence="2">GNAT family N-acetyltransferase</fullName>
    </submittedName>
</protein>
<dbReference type="Gene3D" id="3.40.630.30">
    <property type="match status" value="1"/>
</dbReference>
<sequence length="172" mass="20524">MLMQDNQFRLINLDQNTEPLEIDGLIERLVALMTRMYDYHASLHQDWQTYEGWQQGSTQWLKRSLASEEWLRVLLFPHDGNTACGYILASFHYEAPLFIQNRFGYIVDLWIDEKFRGRGGAELLLNAAFDWFRHANVSRLQLEVDLRNQIGKRFWHKKGFEDFQIVMRRNLA</sequence>
<dbReference type="CDD" id="cd04301">
    <property type="entry name" value="NAT_SF"/>
    <property type="match status" value="1"/>
</dbReference>
<dbReference type="Proteomes" id="UP001431572">
    <property type="component" value="Chromosome 2"/>
</dbReference>
<evidence type="ECO:0000313" key="4">
    <source>
        <dbReference type="Proteomes" id="UP000521676"/>
    </source>
</evidence>
<dbReference type="InterPro" id="IPR016181">
    <property type="entry name" value="Acyl_CoA_acyltransferase"/>
</dbReference>
<dbReference type="RefSeq" id="WP_341471640.1">
    <property type="nucleotide sequence ID" value="NZ_CP128400.1"/>
</dbReference>
<dbReference type="PROSITE" id="PS51186">
    <property type="entry name" value="GNAT"/>
    <property type="match status" value="1"/>
</dbReference>
<name>A0A8T7M772_9CHLR</name>
<dbReference type="GO" id="GO:0016747">
    <property type="term" value="F:acyltransferase activity, transferring groups other than amino-acyl groups"/>
    <property type="evidence" value="ECO:0007669"/>
    <property type="project" value="InterPro"/>
</dbReference>
<evidence type="ECO:0000259" key="1">
    <source>
        <dbReference type="PROSITE" id="PS51186"/>
    </source>
</evidence>
<evidence type="ECO:0000313" key="3">
    <source>
        <dbReference type="EMBL" id="WJW69767.1"/>
    </source>
</evidence>
<proteinExistence type="predicted"/>
<reference evidence="3" key="2">
    <citation type="journal article" date="2024" name="Nature">
        <title>Anoxygenic phototroph of the Chloroflexota uses a type I reaction centre.</title>
        <authorList>
            <person name="Tsuji J.M."/>
            <person name="Shaw N.A."/>
            <person name="Nagashima S."/>
            <person name="Venkiteswaran J.J."/>
            <person name="Schiff S.L."/>
            <person name="Watanabe T."/>
            <person name="Fukui M."/>
            <person name="Hanada S."/>
            <person name="Tank M."/>
            <person name="Neufeld J.D."/>
        </authorList>
    </citation>
    <scope>NUCLEOTIDE SEQUENCE</scope>
    <source>
        <strain evidence="3">L227-S17</strain>
    </source>
</reference>